<evidence type="ECO:0000313" key="11">
    <source>
        <dbReference type="Proteomes" id="UP001224418"/>
    </source>
</evidence>
<evidence type="ECO:0000313" key="10">
    <source>
        <dbReference type="EMBL" id="MDQ0480030.1"/>
    </source>
</evidence>
<dbReference type="InterPro" id="IPR013783">
    <property type="entry name" value="Ig-like_fold"/>
</dbReference>
<reference evidence="10 11" key="1">
    <citation type="submission" date="2023-07" db="EMBL/GenBank/DDBJ databases">
        <title>Genomic Encyclopedia of Type Strains, Phase IV (KMG-IV): sequencing the most valuable type-strain genomes for metagenomic binning, comparative biology and taxonomic classification.</title>
        <authorList>
            <person name="Goeker M."/>
        </authorList>
    </citation>
    <scope>NUCLEOTIDE SEQUENCE [LARGE SCALE GENOMIC DNA]</scope>
    <source>
        <strain evidence="10 11">DSM 1400</strain>
    </source>
</reference>
<dbReference type="Gene3D" id="2.70.98.10">
    <property type="match status" value="1"/>
</dbReference>
<evidence type="ECO:0000256" key="8">
    <source>
        <dbReference type="RuleBase" id="RU361154"/>
    </source>
</evidence>
<dbReference type="Pfam" id="PF16353">
    <property type="entry name" value="LacZ_4"/>
    <property type="match status" value="1"/>
</dbReference>
<evidence type="ECO:0000256" key="7">
    <source>
        <dbReference type="ARBA" id="ARBA00032230"/>
    </source>
</evidence>
<dbReference type="Proteomes" id="UP001224418">
    <property type="component" value="Unassembled WGS sequence"/>
</dbReference>
<dbReference type="InterPro" id="IPR011013">
    <property type="entry name" value="Gal_mutarotase_sf_dom"/>
</dbReference>
<dbReference type="InterPro" id="IPR023230">
    <property type="entry name" value="Glyco_hydro_2_CS"/>
</dbReference>
<dbReference type="EC" id="3.2.1.23" evidence="3 8"/>
<dbReference type="PROSITE" id="PS00719">
    <property type="entry name" value="GLYCOSYL_HYDROL_F2_1"/>
    <property type="match status" value="1"/>
</dbReference>
<organism evidence="10 11">
    <name type="scientific">Hathewaya limosa</name>
    <name type="common">Clostridium limosum</name>
    <dbReference type="NCBI Taxonomy" id="1536"/>
    <lineage>
        <taxon>Bacteria</taxon>
        <taxon>Bacillati</taxon>
        <taxon>Bacillota</taxon>
        <taxon>Clostridia</taxon>
        <taxon>Eubacteriales</taxon>
        <taxon>Clostridiaceae</taxon>
        <taxon>Hathewaya</taxon>
    </lineage>
</organism>
<gene>
    <name evidence="10" type="ORF">QOZ93_001774</name>
</gene>
<dbReference type="GO" id="GO:0004565">
    <property type="term" value="F:beta-galactosidase activity"/>
    <property type="evidence" value="ECO:0007669"/>
    <property type="project" value="UniProtKB-EC"/>
</dbReference>
<dbReference type="PANTHER" id="PTHR46323:SF2">
    <property type="entry name" value="BETA-GALACTOSIDASE"/>
    <property type="match status" value="1"/>
</dbReference>
<evidence type="ECO:0000256" key="4">
    <source>
        <dbReference type="ARBA" id="ARBA00013303"/>
    </source>
</evidence>
<dbReference type="Pfam" id="PF02837">
    <property type="entry name" value="Glyco_hydro_2_N"/>
    <property type="match status" value="1"/>
</dbReference>
<dbReference type="SUPFAM" id="SSF49303">
    <property type="entry name" value="beta-Galactosidase/glucuronidase domain"/>
    <property type="match status" value="2"/>
</dbReference>
<dbReference type="InterPro" id="IPR006103">
    <property type="entry name" value="Glyco_hydro_2_cat"/>
</dbReference>
<dbReference type="EMBL" id="JAUSWN010000014">
    <property type="protein sequence ID" value="MDQ0480030.1"/>
    <property type="molecule type" value="Genomic_DNA"/>
</dbReference>
<dbReference type="RefSeq" id="WP_307355942.1">
    <property type="nucleotide sequence ID" value="NZ_BAAACJ010000019.1"/>
</dbReference>
<dbReference type="InterPro" id="IPR014718">
    <property type="entry name" value="GH-type_carb-bd"/>
</dbReference>
<comment type="similarity">
    <text evidence="2 8">Belongs to the glycosyl hydrolase 2 family.</text>
</comment>
<dbReference type="SUPFAM" id="SSF49785">
    <property type="entry name" value="Galactose-binding domain-like"/>
    <property type="match status" value="1"/>
</dbReference>
<evidence type="ECO:0000256" key="5">
    <source>
        <dbReference type="ARBA" id="ARBA00022801"/>
    </source>
</evidence>
<dbReference type="InterPro" id="IPR008979">
    <property type="entry name" value="Galactose-bd-like_sf"/>
</dbReference>
<dbReference type="InterPro" id="IPR006102">
    <property type="entry name" value="Ig-like_GH2"/>
</dbReference>
<dbReference type="PANTHER" id="PTHR46323">
    <property type="entry name" value="BETA-GALACTOSIDASE"/>
    <property type="match status" value="1"/>
</dbReference>
<dbReference type="Gene3D" id="3.20.20.80">
    <property type="entry name" value="Glycosidases"/>
    <property type="match status" value="1"/>
</dbReference>
<evidence type="ECO:0000256" key="6">
    <source>
        <dbReference type="ARBA" id="ARBA00023295"/>
    </source>
</evidence>
<dbReference type="PRINTS" id="PR00132">
    <property type="entry name" value="GLHYDRLASE2"/>
</dbReference>
<comment type="catalytic activity">
    <reaction evidence="1 8">
        <text>Hydrolysis of terminal non-reducing beta-D-galactose residues in beta-D-galactosides.</text>
        <dbReference type="EC" id="3.2.1.23"/>
    </reaction>
</comment>
<dbReference type="InterPro" id="IPR023232">
    <property type="entry name" value="Glyco_hydro_2_AS"/>
</dbReference>
<feature type="domain" description="Beta galactosidase small chain/" evidence="9">
    <location>
        <begin position="743"/>
        <end position="1019"/>
    </location>
</feature>
<keyword evidence="6 8" id="KW-0326">Glycosidase</keyword>
<evidence type="ECO:0000256" key="1">
    <source>
        <dbReference type="ARBA" id="ARBA00001412"/>
    </source>
</evidence>
<keyword evidence="11" id="KW-1185">Reference proteome</keyword>
<dbReference type="InterPro" id="IPR006101">
    <property type="entry name" value="Glyco_hydro_2"/>
</dbReference>
<dbReference type="Pfam" id="PF02929">
    <property type="entry name" value="Bgal_small_N"/>
    <property type="match status" value="1"/>
</dbReference>
<accession>A0ABU0JSI5</accession>
<dbReference type="Gene3D" id="2.60.40.10">
    <property type="entry name" value="Immunoglobulins"/>
    <property type="match status" value="2"/>
</dbReference>
<dbReference type="Gene3D" id="2.60.120.260">
    <property type="entry name" value="Galactose-binding domain-like"/>
    <property type="match status" value="1"/>
</dbReference>
<dbReference type="InterPro" id="IPR036156">
    <property type="entry name" value="Beta-gal/glucu_dom_sf"/>
</dbReference>
<dbReference type="Pfam" id="PF00703">
    <property type="entry name" value="Glyco_hydro_2"/>
    <property type="match status" value="1"/>
</dbReference>
<dbReference type="SUPFAM" id="SSF74650">
    <property type="entry name" value="Galactose mutarotase-like"/>
    <property type="match status" value="1"/>
</dbReference>
<sequence length="1037" mass="120423">MKKHLNDWENIELLHRNRLKSRSYFFGYDKLCNALTYDRGLSKGFKLLNGTWKFKYTESPYETPKNFFKSDFDTSQWDTIKVPGNWQLQGYDNPHYTDIIYPFPVEPPYVPSENPTGLYKRDFFIPESWDGSQIILRFDGVDSAFRVWVNGIEIGYSQGSRLSSEFDITDKINHGENSLSVQVYKWSDGSYIEDQDMWWLSGIFRDVYLISRPKLHINDIFIKTDLDDSYINSTLSIDITLENLLDMDVSNYEMEFNLLDGNKEDIIEKQYIKNINLKNKDKSNFKLTIPIENPQKWSAESPYLYHLIITLKNSNKGVIEIVPQKIGFRKIELKNGNLLVNGVAIKFKGVNRHDAHTDLGRVAPLHWMIDDLVKMKQNNINAIRTSHYPNNPIFYDLCDEYGFYLIAETDLEAHGFEELEDSKHVSKNPAWMNAYVDRIERMVEREKNHPSIILWSLGNESKFGCNQKAMYEWCHNRDNTRLVHYEEDRNAEAADVVSTMYSTVEKLIELGEMKDMKKPHIVCEYCHSMGNGPGGLKEYWDTFYKYNRLQGGFVWEWIDHGIRTYDENGKEYYSYGGDFGDEPNNSNFCCDGLIKPDHTPSPALAELKKIIEPLRFEKVNLNEGKIKLTNLYDFINLDHLNICWNVTSDGQVISNGTIPTPKIAPKESCIITIPYKLPHLLQGATDYWLNISFKLNKDTNWAKCGHEIAWTQYLIPVKSENFITININEMPNLKITSSDILLEITGCDFKIVFDKIRGYIKHCIYSGDELFLAGPKLNFWRAPIDNDMYILENLRKQCMHIMQHRIDSFDYHIISKNLIEVKILSHIAPPTLVDWSIQSQYTYKIYGSGDIILNITGQMIGPKDKFPEVLQRIGLNLELPKDLNRVTWYGRGDGESYADSKYANPFGIYEKTVKDLYFSYVYPQENGNRTDVKWVSLTDERGKGILFCGEDQNINFSAHYNSTEDFEKAKHLNELIERDRIYIHIDHKQNGLGSNSCGPKPMGNAKLIPCDFNFTIRIKPYSINEISPINLSKQILK</sequence>
<dbReference type="InterPro" id="IPR032312">
    <property type="entry name" value="LacZ_4"/>
</dbReference>
<comment type="caution">
    <text evidence="10">The sequence shown here is derived from an EMBL/GenBank/DDBJ whole genome shotgun (WGS) entry which is preliminary data.</text>
</comment>
<proteinExistence type="inferred from homology"/>
<name>A0ABU0JSI5_HATLI</name>
<dbReference type="InterPro" id="IPR004199">
    <property type="entry name" value="B-gal_small/dom_5"/>
</dbReference>
<dbReference type="InterPro" id="IPR006104">
    <property type="entry name" value="Glyco_hydro_2_N"/>
</dbReference>
<evidence type="ECO:0000256" key="2">
    <source>
        <dbReference type="ARBA" id="ARBA00007401"/>
    </source>
</evidence>
<dbReference type="PROSITE" id="PS00608">
    <property type="entry name" value="GLYCOSYL_HYDROL_F2_2"/>
    <property type="match status" value="1"/>
</dbReference>
<evidence type="ECO:0000256" key="3">
    <source>
        <dbReference type="ARBA" id="ARBA00012756"/>
    </source>
</evidence>
<dbReference type="Pfam" id="PF02836">
    <property type="entry name" value="Glyco_hydro_2_C"/>
    <property type="match status" value="1"/>
</dbReference>
<dbReference type="InterPro" id="IPR017853">
    <property type="entry name" value="GH"/>
</dbReference>
<dbReference type="SMART" id="SM01038">
    <property type="entry name" value="Bgal_small_N"/>
    <property type="match status" value="1"/>
</dbReference>
<protein>
    <recommendedName>
        <fullName evidence="4 8">Beta-galactosidase</fullName>
        <ecNumber evidence="3 8">3.2.1.23</ecNumber>
    </recommendedName>
    <alternativeName>
        <fullName evidence="7 8">Lactase</fullName>
    </alternativeName>
</protein>
<dbReference type="NCBIfam" id="NF007666">
    <property type="entry name" value="PRK10340.1"/>
    <property type="match status" value="1"/>
</dbReference>
<keyword evidence="5 8" id="KW-0378">Hydrolase</keyword>
<dbReference type="SUPFAM" id="SSF51445">
    <property type="entry name" value="(Trans)glycosidases"/>
    <property type="match status" value="1"/>
</dbReference>
<evidence type="ECO:0000259" key="9">
    <source>
        <dbReference type="SMART" id="SM01038"/>
    </source>
</evidence>
<dbReference type="InterPro" id="IPR050347">
    <property type="entry name" value="Bact_Beta-galactosidase"/>
</dbReference>